<dbReference type="Pfam" id="PF13600">
    <property type="entry name" value="DUF4140"/>
    <property type="match status" value="1"/>
</dbReference>
<dbReference type="PANTHER" id="PTHR31005:SF10">
    <property type="entry name" value="DUF4140 DOMAIN-CONTAINING PROTEIN"/>
    <property type="match status" value="1"/>
</dbReference>
<accession>A0A811KYM5</accession>
<dbReference type="EMBL" id="CAJFCW020000004">
    <property type="protein sequence ID" value="CAG9113113.1"/>
    <property type="molecule type" value="Genomic_DNA"/>
</dbReference>
<evidence type="ECO:0000313" key="4">
    <source>
        <dbReference type="EMBL" id="CAD5219996.1"/>
    </source>
</evidence>
<evidence type="ECO:0000313" key="5">
    <source>
        <dbReference type="Proteomes" id="UP000614601"/>
    </source>
</evidence>
<keyword evidence="1" id="KW-0175">Coiled coil</keyword>
<dbReference type="Proteomes" id="UP000783686">
    <property type="component" value="Unassembled WGS sequence"/>
</dbReference>
<evidence type="ECO:0000259" key="2">
    <source>
        <dbReference type="Pfam" id="PF13598"/>
    </source>
</evidence>
<dbReference type="OrthoDB" id="10068793at2759"/>
<feature type="domain" description="DUF4140" evidence="3">
    <location>
        <begin position="19"/>
        <end position="118"/>
    </location>
</feature>
<dbReference type="InterPro" id="IPR011935">
    <property type="entry name" value="CHP02231"/>
</dbReference>
<dbReference type="AlphaFoldDB" id="A0A811KYM5"/>
<feature type="domain" description="DUF4139" evidence="2">
    <location>
        <begin position="225"/>
        <end position="563"/>
    </location>
</feature>
<dbReference type="NCBIfam" id="TIGR02231">
    <property type="entry name" value="mucoidy inhibitor MuiA family protein"/>
    <property type="match status" value="1"/>
</dbReference>
<evidence type="ECO:0000256" key="1">
    <source>
        <dbReference type="SAM" id="Coils"/>
    </source>
</evidence>
<dbReference type="Proteomes" id="UP000614601">
    <property type="component" value="Unassembled WGS sequence"/>
</dbReference>
<sequence>MVMFREVNLKARDIPVKQVIVYPDRSEVKRLIEVQLPEGEFVINVQSLSAVIEKQSIRVEGVETAKIKEVQFEETPKVDNNEIQEKLKSLESEKTDSEAHQQELSDQIHILKKRLDVLDGVASQISHNVAVNNTDGDSLAAASFLLCNEAMTNLTQFLEYYSASASEFKRELREKQKTLENAKQYIEDLERQIDQLRCQLEYDNNKRSLRILVEVENPGNATIFFTYQVYCSGWKAAYDVRASTSAGLLDSDEDDIPNSVNLYYYGVIEQKTDEDWNDAELVLSTAVPSLNGTVPTGLITTVGLQRHLRRLSNYSTIRRPLSVSEEDIGIGSYDYNCTDAMALQRLTTARSNSEHDSPQKEQLPCVCFPIKNHQSILCNGQPHKVMISEFELTPVFVHESVPSRSPNAFLSAIITNTSQLPFLSGKACIFLNNSYICTQSLHTVMPDEEFRCAFGVDPSVKVECKTPTRSTEQVGFMSKSMLSINQQSILIRNAKVSEKVQLFVKEPVPKSLDDKVKVAVVSPELKNGRTEARLTKDNQLEWCCQLEPGQSKELVLKTSLEYPINDHLVYNIVQR</sequence>
<organism evidence="4 5">
    <name type="scientific">Bursaphelenchus okinawaensis</name>
    <dbReference type="NCBI Taxonomy" id="465554"/>
    <lineage>
        <taxon>Eukaryota</taxon>
        <taxon>Metazoa</taxon>
        <taxon>Ecdysozoa</taxon>
        <taxon>Nematoda</taxon>
        <taxon>Chromadorea</taxon>
        <taxon>Rhabditida</taxon>
        <taxon>Tylenchina</taxon>
        <taxon>Tylenchomorpha</taxon>
        <taxon>Aphelenchoidea</taxon>
        <taxon>Aphelenchoididae</taxon>
        <taxon>Bursaphelenchus</taxon>
    </lineage>
</organism>
<protein>
    <recommendedName>
        <fullName evidence="6">DUF4139 domain-containing protein</fullName>
    </recommendedName>
</protein>
<dbReference type="EMBL" id="CAJFDH010000004">
    <property type="protein sequence ID" value="CAD5219996.1"/>
    <property type="molecule type" value="Genomic_DNA"/>
</dbReference>
<comment type="caution">
    <text evidence="4">The sequence shown here is derived from an EMBL/GenBank/DDBJ whole genome shotgun (WGS) entry which is preliminary data.</text>
</comment>
<feature type="coiled-coil region" evidence="1">
    <location>
        <begin position="165"/>
        <end position="206"/>
    </location>
</feature>
<dbReference type="InterPro" id="IPR037291">
    <property type="entry name" value="DUF4139"/>
</dbReference>
<keyword evidence="5" id="KW-1185">Reference proteome</keyword>
<dbReference type="InterPro" id="IPR025554">
    <property type="entry name" value="DUF4140"/>
</dbReference>
<feature type="coiled-coil region" evidence="1">
    <location>
        <begin position="80"/>
        <end position="107"/>
    </location>
</feature>
<reference evidence="4" key="1">
    <citation type="submission" date="2020-09" db="EMBL/GenBank/DDBJ databases">
        <authorList>
            <person name="Kikuchi T."/>
        </authorList>
    </citation>
    <scope>NUCLEOTIDE SEQUENCE</scope>
    <source>
        <strain evidence="4">SH1</strain>
    </source>
</reference>
<proteinExistence type="predicted"/>
<name>A0A811KYM5_9BILA</name>
<evidence type="ECO:0008006" key="6">
    <source>
        <dbReference type="Google" id="ProtNLM"/>
    </source>
</evidence>
<gene>
    <name evidence="4" type="ORF">BOKJ2_LOCUS8723</name>
</gene>
<evidence type="ECO:0000259" key="3">
    <source>
        <dbReference type="Pfam" id="PF13600"/>
    </source>
</evidence>
<dbReference type="PANTHER" id="PTHR31005">
    <property type="entry name" value="DUF4139 DOMAIN-CONTAINING PROTEIN"/>
    <property type="match status" value="1"/>
</dbReference>
<dbReference type="Pfam" id="PF13598">
    <property type="entry name" value="DUF4139"/>
    <property type="match status" value="1"/>
</dbReference>